<comment type="caution">
    <text evidence="1">The sequence shown here is derived from an EMBL/GenBank/DDBJ whole genome shotgun (WGS) entry which is preliminary data.</text>
</comment>
<dbReference type="AlphaFoldDB" id="A0A0F9GEK5"/>
<accession>A0A0F9GEK5</accession>
<protein>
    <submittedName>
        <fullName evidence="1">Uncharacterized protein</fullName>
    </submittedName>
</protein>
<gene>
    <name evidence="1" type="ORF">LCGC14_2193490</name>
</gene>
<reference evidence="1" key="1">
    <citation type="journal article" date="2015" name="Nature">
        <title>Complex archaea that bridge the gap between prokaryotes and eukaryotes.</title>
        <authorList>
            <person name="Spang A."/>
            <person name="Saw J.H."/>
            <person name="Jorgensen S.L."/>
            <person name="Zaremba-Niedzwiedzka K."/>
            <person name="Martijn J."/>
            <person name="Lind A.E."/>
            <person name="van Eijk R."/>
            <person name="Schleper C."/>
            <person name="Guy L."/>
            <person name="Ettema T.J."/>
        </authorList>
    </citation>
    <scope>NUCLEOTIDE SEQUENCE</scope>
</reference>
<dbReference type="EMBL" id="LAZR01028764">
    <property type="protein sequence ID" value="KKL61622.1"/>
    <property type="molecule type" value="Genomic_DNA"/>
</dbReference>
<evidence type="ECO:0000313" key="1">
    <source>
        <dbReference type="EMBL" id="KKL61622.1"/>
    </source>
</evidence>
<proteinExistence type="predicted"/>
<name>A0A0F9GEK5_9ZZZZ</name>
<organism evidence="1">
    <name type="scientific">marine sediment metagenome</name>
    <dbReference type="NCBI Taxonomy" id="412755"/>
    <lineage>
        <taxon>unclassified sequences</taxon>
        <taxon>metagenomes</taxon>
        <taxon>ecological metagenomes</taxon>
    </lineage>
</organism>
<sequence length="77" mass="9213">MNRKEFERYLINYADKVWLEDDFKMSLQAELLWQAIEQYGTEQRIDELSLLLESGSISPSNSVNELFRNRIKELKND</sequence>